<feature type="transmembrane region" description="Helical" evidence="1">
    <location>
        <begin position="91"/>
        <end position="109"/>
    </location>
</feature>
<dbReference type="Pfam" id="PF04955">
    <property type="entry name" value="HupE_UreJ"/>
    <property type="match status" value="1"/>
</dbReference>
<evidence type="ECO:0000256" key="1">
    <source>
        <dbReference type="SAM" id="Phobius"/>
    </source>
</evidence>
<dbReference type="RefSeq" id="WP_026610557.1">
    <property type="nucleotide sequence ID" value="NZ_OX458333.1"/>
</dbReference>
<keyword evidence="1" id="KW-0472">Membrane</keyword>
<dbReference type="InterPro" id="IPR007038">
    <property type="entry name" value="HupE_UreJ"/>
</dbReference>
<evidence type="ECO:0000313" key="2">
    <source>
        <dbReference type="EMBL" id="CAI8739805.1"/>
    </source>
</evidence>
<dbReference type="PIRSF" id="PIRSF016919">
    <property type="entry name" value="HupE_UreJ"/>
    <property type="match status" value="1"/>
</dbReference>
<dbReference type="Proteomes" id="UP001162030">
    <property type="component" value="Chromosome"/>
</dbReference>
<keyword evidence="1" id="KW-1133">Transmembrane helix</keyword>
<name>A0ABN8WY09_9GAMM</name>
<feature type="transmembrane region" description="Helical" evidence="1">
    <location>
        <begin position="144"/>
        <end position="163"/>
    </location>
</feature>
<keyword evidence="3" id="KW-1185">Reference proteome</keyword>
<feature type="transmembrane region" description="Helical" evidence="1">
    <location>
        <begin position="65"/>
        <end position="85"/>
    </location>
</feature>
<reference evidence="2 3" key="1">
    <citation type="submission" date="2023-03" db="EMBL/GenBank/DDBJ databases">
        <authorList>
            <person name="Pearce D."/>
        </authorList>
    </citation>
    <scope>NUCLEOTIDE SEQUENCE [LARGE SCALE GENOMIC DNA]</scope>
    <source>
        <strain evidence="2">Msz</strain>
    </source>
</reference>
<dbReference type="EMBL" id="OX458333">
    <property type="protein sequence ID" value="CAI8739805.1"/>
    <property type="molecule type" value="Genomic_DNA"/>
</dbReference>
<sequence length="194" mass="20060">MRLKYVLPLLIQLLWARQSFAHTGFHPVEGFASGFVHPLLGADHLVAMVCVGVWAALMTAEPGRLWRLPATFMAAMVLGGALGAFGVEVAGMESAIAASVLALGLLLLAKVRLSGVLASLIVGLFAVAHGYAHGLEMAQNTAFTAYAGGFVIATGALHILGIVLGRCLLPAPGMYRIAGGAASVFGIALLAQVW</sequence>
<feature type="transmembrane region" description="Helical" evidence="1">
    <location>
        <begin position="37"/>
        <end position="58"/>
    </location>
</feature>
<gene>
    <name evidence="2" type="ORF">MSZNOR_0442</name>
</gene>
<proteinExistence type="predicted"/>
<organism evidence="2 3">
    <name type="scientific">Methylocaldum szegediense</name>
    <dbReference type="NCBI Taxonomy" id="73780"/>
    <lineage>
        <taxon>Bacteria</taxon>
        <taxon>Pseudomonadati</taxon>
        <taxon>Pseudomonadota</taxon>
        <taxon>Gammaproteobacteria</taxon>
        <taxon>Methylococcales</taxon>
        <taxon>Methylococcaceae</taxon>
        <taxon>Methylocaldum</taxon>
    </lineage>
</organism>
<accession>A0ABN8WY09</accession>
<keyword evidence="1" id="KW-0812">Transmembrane</keyword>
<feature type="transmembrane region" description="Helical" evidence="1">
    <location>
        <begin position="116"/>
        <end position="132"/>
    </location>
</feature>
<protein>
    <submittedName>
        <fullName evidence="2">Urease accessory protein</fullName>
    </submittedName>
</protein>
<feature type="transmembrane region" description="Helical" evidence="1">
    <location>
        <begin position="175"/>
        <end position="193"/>
    </location>
</feature>
<evidence type="ECO:0000313" key="3">
    <source>
        <dbReference type="Proteomes" id="UP001162030"/>
    </source>
</evidence>